<feature type="short sequence motif" description="GXGXXG" evidence="4">
    <location>
        <begin position="27"/>
        <end position="32"/>
    </location>
</feature>
<evidence type="ECO:0000259" key="5">
    <source>
        <dbReference type="PROSITE" id="PS51635"/>
    </source>
</evidence>
<sequence>MNTKLALHELPRKRSSGELTFAIAFGGGGARGLSHICVIEALDELGIRPVAIAGSSIGAIVGAAMAAGMSGEEIHSYTLETIGPRGTLANKLWSLGPASMRDTLGGFRFGQFNLELVLKALLPPQIPQDFECLHIPLKVTATDYYGQAEVVLESGDLTTALAASAALPGIFMPLRINGRIMIDGGVYNPIPYDHLMDLADVVIGVDVIGAPEGDASQPPSRIDSMFGASQLMMQSAIDLKLRLQPPHIFLRPPVNRYRVLDFLKAKEILEQCAAVKDDVKRAVEAIYLAAEA</sequence>
<dbReference type="PROSITE" id="PS51635">
    <property type="entry name" value="PNPLA"/>
    <property type="match status" value="1"/>
</dbReference>
<feature type="short sequence motif" description="GXSXG" evidence="4">
    <location>
        <begin position="54"/>
        <end position="58"/>
    </location>
</feature>
<feature type="short sequence motif" description="DGA/G" evidence="4">
    <location>
        <begin position="183"/>
        <end position="185"/>
    </location>
</feature>
<keyword evidence="3 4" id="KW-0443">Lipid metabolism</keyword>
<dbReference type="InterPro" id="IPR002641">
    <property type="entry name" value="PNPLA_dom"/>
</dbReference>
<proteinExistence type="predicted"/>
<feature type="domain" description="PNPLA" evidence="5">
    <location>
        <begin position="23"/>
        <end position="196"/>
    </location>
</feature>
<dbReference type="Proteomes" id="UP001549031">
    <property type="component" value="Unassembled WGS sequence"/>
</dbReference>
<dbReference type="SUPFAM" id="SSF52151">
    <property type="entry name" value="FabD/lysophospholipase-like"/>
    <property type="match status" value="1"/>
</dbReference>
<evidence type="ECO:0000256" key="3">
    <source>
        <dbReference type="ARBA" id="ARBA00023098"/>
    </source>
</evidence>
<dbReference type="RefSeq" id="WP_247242314.1">
    <property type="nucleotide sequence ID" value="NZ_JALJRA010000001.1"/>
</dbReference>
<keyword evidence="2 4" id="KW-0442">Lipid degradation</keyword>
<gene>
    <name evidence="6" type="ORF">ABID21_000389</name>
</gene>
<accession>A0ABV2H1N7</accession>
<evidence type="ECO:0000256" key="2">
    <source>
        <dbReference type="ARBA" id="ARBA00022963"/>
    </source>
</evidence>
<feature type="active site" description="Proton acceptor" evidence="4">
    <location>
        <position position="183"/>
    </location>
</feature>
<dbReference type="Pfam" id="PF01734">
    <property type="entry name" value="Patatin"/>
    <property type="match status" value="1"/>
</dbReference>
<dbReference type="InterPro" id="IPR050301">
    <property type="entry name" value="NTE"/>
</dbReference>
<dbReference type="PANTHER" id="PTHR14226:SF29">
    <property type="entry name" value="NEUROPATHY TARGET ESTERASE SWS"/>
    <property type="match status" value="1"/>
</dbReference>
<dbReference type="PANTHER" id="PTHR14226">
    <property type="entry name" value="NEUROPATHY TARGET ESTERASE/SWISS CHEESE D.MELANOGASTER"/>
    <property type="match status" value="1"/>
</dbReference>
<dbReference type="InterPro" id="IPR016035">
    <property type="entry name" value="Acyl_Trfase/lysoPLipase"/>
</dbReference>
<dbReference type="Gene3D" id="3.40.1090.10">
    <property type="entry name" value="Cytosolic phospholipase A2 catalytic domain"/>
    <property type="match status" value="2"/>
</dbReference>
<reference evidence="6 7" key="1">
    <citation type="submission" date="2024-06" db="EMBL/GenBank/DDBJ databases">
        <title>Genomic Encyclopedia of Type Strains, Phase IV (KMG-IV): sequencing the most valuable type-strain genomes for metagenomic binning, comparative biology and taxonomic classification.</title>
        <authorList>
            <person name="Goeker M."/>
        </authorList>
    </citation>
    <scope>NUCLEOTIDE SEQUENCE [LARGE SCALE GENOMIC DNA]</scope>
    <source>
        <strain evidence="6 7">DSM 105042</strain>
    </source>
</reference>
<comment type="caution">
    <text evidence="6">The sequence shown here is derived from an EMBL/GenBank/DDBJ whole genome shotgun (WGS) entry which is preliminary data.</text>
</comment>
<dbReference type="EMBL" id="JBEPLJ010000001">
    <property type="protein sequence ID" value="MET3584297.1"/>
    <property type="molecule type" value="Genomic_DNA"/>
</dbReference>
<evidence type="ECO:0000313" key="7">
    <source>
        <dbReference type="Proteomes" id="UP001549031"/>
    </source>
</evidence>
<evidence type="ECO:0000313" key="6">
    <source>
        <dbReference type="EMBL" id="MET3584297.1"/>
    </source>
</evidence>
<name>A0ABV2H1N7_9HYPH</name>
<keyword evidence="7" id="KW-1185">Reference proteome</keyword>
<organism evidence="6 7">
    <name type="scientific">Pseudorhizobium tarimense</name>
    <dbReference type="NCBI Taxonomy" id="1079109"/>
    <lineage>
        <taxon>Bacteria</taxon>
        <taxon>Pseudomonadati</taxon>
        <taxon>Pseudomonadota</taxon>
        <taxon>Alphaproteobacteria</taxon>
        <taxon>Hyphomicrobiales</taxon>
        <taxon>Rhizobiaceae</taxon>
        <taxon>Rhizobium/Agrobacterium group</taxon>
        <taxon>Pseudorhizobium</taxon>
    </lineage>
</organism>
<feature type="active site" description="Nucleophile" evidence="4">
    <location>
        <position position="56"/>
    </location>
</feature>
<protein>
    <submittedName>
        <fullName evidence="6">NTE family protein</fullName>
    </submittedName>
</protein>
<keyword evidence="1 4" id="KW-0378">Hydrolase</keyword>
<evidence type="ECO:0000256" key="1">
    <source>
        <dbReference type="ARBA" id="ARBA00022801"/>
    </source>
</evidence>
<evidence type="ECO:0000256" key="4">
    <source>
        <dbReference type="PROSITE-ProRule" id="PRU01161"/>
    </source>
</evidence>